<dbReference type="EMBL" id="AAOF01000001">
    <property type="protein sequence ID" value="EAR23222.1"/>
    <property type="molecule type" value="Genomic_DNA"/>
</dbReference>
<reference evidence="14 15" key="1">
    <citation type="submission" date="2006-02" db="EMBL/GenBank/DDBJ databases">
        <authorList>
            <person name="Waterbury J."/>
            <person name="Ferriera S."/>
            <person name="Johnson J."/>
            <person name="Kravitz S."/>
            <person name="Halpern A."/>
            <person name="Remington K."/>
            <person name="Beeson K."/>
            <person name="Tran B."/>
            <person name="Rogers Y.-H."/>
            <person name="Friedman R."/>
            <person name="Venter J.C."/>
        </authorList>
    </citation>
    <scope>NUCLEOTIDE SEQUENCE [LARGE SCALE GENOMIC DNA]</scope>
    <source>
        <strain evidence="14 15">Nb-231</strain>
    </source>
</reference>
<dbReference type="GO" id="GO:0005524">
    <property type="term" value="F:ATP binding"/>
    <property type="evidence" value="ECO:0007669"/>
    <property type="project" value="UniProtKB-KW"/>
</dbReference>
<organism evidence="14 15">
    <name type="scientific">Nitrococcus mobilis Nb-231</name>
    <dbReference type="NCBI Taxonomy" id="314278"/>
    <lineage>
        <taxon>Bacteria</taxon>
        <taxon>Pseudomonadati</taxon>
        <taxon>Pseudomonadota</taxon>
        <taxon>Gammaproteobacteria</taxon>
        <taxon>Chromatiales</taxon>
        <taxon>Ectothiorhodospiraceae</taxon>
        <taxon>Nitrococcus</taxon>
    </lineage>
</organism>
<evidence type="ECO:0000256" key="2">
    <source>
        <dbReference type="ARBA" id="ARBA00005810"/>
    </source>
</evidence>
<evidence type="ECO:0000313" key="14">
    <source>
        <dbReference type="EMBL" id="EAR23222.1"/>
    </source>
</evidence>
<dbReference type="GO" id="GO:0046656">
    <property type="term" value="P:folic acid biosynthetic process"/>
    <property type="evidence" value="ECO:0007669"/>
    <property type="project" value="UniProtKB-KW"/>
</dbReference>
<evidence type="ECO:0000256" key="8">
    <source>
        <dbReference type="ARBA" id="ARBA00022840"/>
    </source>
</evidence>
<dbReference type="HOGENOM" id="CLU_097916_0_1_6"/>
<keyword evidence="6" id="KW-0547">Nucleotide-binding</keyword>
<evidence type="ECO:0000256" key="7">
    <source>
        <dbReference type="ARBA" id="ARBA00022777"/>
    </source>
</evidence>
<dbReference type="PANTHER" id="PTHR43071:SF1">
    <property type="entry name" value="2-AMINO-4-HYDROXY-6-HYDROXYMETHYLDIHYDROPTERIDINE PYROPHOSPHOKINASE"/>
    <property type="match status" value="1"/>
</dbReference>
<comment type="pathway">
    <text evidence="1">Cofactor biosynthesis; tetrahydrofolate biosynthesis; 2-amino-4-hydroxy-6-hydroxymethyl-7,8-dihydropteridine diphosphate from 7,8-dihydroneopterin triphosphate: step 4/4.</text>
</comment>
<dbReference type="UniPathway" id="UPA00077">
    <property type="reaction ID" value="UER00155"/>
</dbReference>
<evidence type="ECO:0000256" key="9">
    <source>
        <dbReference type="ARBA" id="ARBA00022909"/>
    </source>
</evidence>
<keyword evidence="8" id="KW-0067">ATP-binding</keyword>
<dbReference type="AlphaFoldDB" id="A4BLN4"/>
<dbReference type="Proteomes" id="UP000003374">
    <property type="component" value="Unassembled WGS sequence"/>
</dbReference>
<keyword evidence="15" id="KW-1185">Reference proteome</keyword>
<accession>A4BLN4</accession>
<dbReference type="GO" id="GO:0016301">
    <property type="term" value="F:kinase activity"/>
    <property type="evidence" value="ECO:0007669"/>
    <property type="project" value="UniProtKB-KW"/>
</dbReference>
<evidence type="ECO:0000256" key="10">
    <source>
        <dbReference type="ARBA" id="ARBA00029409"/>
    </source>
</evidence>
<dbReference type="InterPro" id="IPR035907">
    <property type="entry name" value="Hppk_sf"/>
</dbReference>
<dbReference type="GO" id="GO:0003848">
    <property type="term" value="F:2-amino-4-hydroxy-6-hydroxymethyldihydropteridine diphosphokinase activity"/>
    <property type="evidence" value="ECO:0007669"/>
    <property type="project" value="UniProtKB-EC"/>
</dbReference>
<name>A4BLN4_9GAMM</name>
<evidence type="ECO:0000256" key="4">
    <source>
        <dbReference type="ARBA" id="ARBA00016218"/>
    </source>
</evidence>
<comment type="caution">
    <text evidence="14">The sequence shown here is derived from an EMBL/GenBank/DDBJ whole genome shotgun (WGS) entry which is preliminary data.</text>
</comment>
<dbReference type="CDD" id="cd00483">
    <property type="entry name" value="HPPK"/>
    <property type="match status" value="1"/>
</dbReference>
<keyword evidence="5" id="KW-0808">Transferase</keyword>
<dbReference type="EC" id="2.7.6.3" evidence="3"/>
<dbReference type="OrthoDB" id="9808041at2"/>
<comment type="similarity">
    <text evidence="2">Belongs to the HPPK family.</text>
</comment>
<evidence type="ECO:0000256" key="12">
    <source>
        <dbReference type="ARBA" id="ARBA00033413"/>
    </source>
</evidence>
<dbReference type="Pfam" id="PF01288">
    <property type="entry name" value="HPPK"/>
    <property type="match status" value="1"/>
</dbReference>
<evidence type="ECO:0000259" key="13">
    <source>
        <dbReference type="PROSITE" id="PS00794"/>
    </source>
</evidence>
<dbReference type="RefSeq" id="WP_005004269.1">
    <property type="nucleotide sequence ID" value="NZ_CH672427.1"/>
</dbReference>
<dbReference type="PANTHER" id="PTHR43071">
    <property type="entry name" value="2-AMINO-4-HYDROXY-6-HYDROXYMETHYLDIHYDROPTERIDINE PYROPHOSPHOKINASE"/>
    <property type="match status" value="1"/>
</dbReference>
<feature type="domain" description="7,8-dihydro-6-hydroxymethylpterin-pyrophosphokinase" evidence="13">
    <location>
        <begin position="94"/>
        <end position="105"/>
    </location>
</feature>
<evidence type="ECO:0000313" key="15">
    <source>
        <dbReference type="Proteomes" id="UP000003374"/>
    </source>
</evidence>
<dbReference type="NCBIfam" id="TIGR01498">
    <property type="entry name" value="folK"/>
    <property type="match status" value="1"/>
</dbReference>
<gene>
    <name evidence="14" type="ORF">NB231_15418</name>
</gene>
<keyword evidence="7 14" id="KW-0418">Kinase</keyword>
<sequence>MAAKAPTRVFIGLGSNLAGPVQQVRQALRALAGLPATRLQAHSSLYRNPPMGPRWQPDYVNAVAELRTALRPRALLAALQRIESHQGRNRNTLHWGPRTLDLDILLWGKRRLKLPELIVPHPGVAQRAFVLCPLVELAPGLDIPGYGRIEQLLADVDGETLTRVG</sequence>
<evidence type="ECO:0000256" key="1">
    <source>
        <dbReference type="ARBA" id="ARBA00005051"/>
    </source>
</evidence>
<dbReference type="SUPFAM" id="SSF55083">
    <property type="entry name" value="6-hydroxymethyl-7,8-dihydropterin pyrophosphokinase, HPPK"/>
    <property type="match status" value="1"/>
</dbReference>
<dbReference type="eggNOG" id="COG0801">
    <property type="taxonomic scope" value="Bacteria"/>
</dbReference>
<evidence type="ECO:0000256" key="6">
    <source>
        <dbReference type="ARBA" id="ARBA00022741"/>
    </source>
</evidence>
<dbReference type="STRING" id="314278.NB231_15418"/>
<keyword evidence="9" id="KW-0289">Folate biosynthesis</keyword>
<evidence type="ECO:0000256" key="5">
    <source>
        <dbReference type="ARBA" id="ARBA00022679"/>
    </source>
</evidence>
<evidence type="ECO:0000256" key="3">
    <source>
        <dbReference type="ARBA" id="ARBA00013253"/>
    </source>
</evidence>
<dbReference type="GO" id="GO:0046654">
    <property type="term" value="P:tetrahydrofolate biosynthetic process"/>
    <property type="evidence" value="ECO:0007669"/>
    <property type="project" value="UniProtKB-UniPathway"/>
</dbReference>
<evidence type="ECO:0000256" key="11">
    <source>
        <dbReference type="ARBA" id="ARBA00029766"/>
    </source>
</evidence>
<dbReference type="InterPro" id="IPR000550">
    <property type="entry name" value="Hppk"/>
</dbReference>
<proteinExistence type="inferred from homology"/>
<protein>
    <recommendedName>
        <fullName evidence="4">2-amino-4-hydroxy-6-hydroxymethyldihydropteridine pyrophosphokinase</fullName>
        <ecNumber evidence="3">2.7.6.3</ecNumber>
    </recommendedName>
    <alternativeName>
        <fullName evidence="11">6-hydroxymethyl-7,8-dihydropterin pyrophosphokinase</fullName>
    </alternativeName>
    <alternativeName>
        <fullName evidence="12">7,8-dihydro-6-hydroxymethylpterin-pyrophosphokinase</fullName>
    </alternativeName>
</protein>
<dbReference type="Gene3D" id="3.30.70.560">
    <property type="entry name" value="7,8-Dihydro-6-hydroxymethylpterin-pyrophosphokinase HPPK"/>
    <property type="match status" value="1"/>
</dbReference>
<dbReference type="PROSITE" id="PS00794">
    <property type="entry name" value="HPPK"/>
    <property type="match status" value="1"/>
</dbReference>
<comment type="function">
    <text evidence="10">Catalyzes the transfer of pyrophosphate from adenosine triphosphate (ATP) to 6-hydroxymethyl-7,8-dihydropterin, an enzymatic step in folate biosynthesis pathway.</text>
</comment>